<dbReference type="Pfam" id="PF07714">
    <property type="entry name" value="PK_Tyr_Ser-Thr"/>
    <property type="match status" value="1"/>
</dbReference>
<dbReference type="InterPro" id="IPR000719">
    <property type="entry name" value="Prot_kinase_dom"/>
</dbReference>
<evidence type="ECO:0000256" key="1">
    <source>
        <dbReference type="SAM" id="MobiDB-lite"/>
    </source>
</evidence>
<feature type="region of interest" description="Disordered" evidence="1">
    <location>
        <begin position="39"/>
        <end position="67"/>
    </location>
</feature>
<dbReference type="AlphaFoldDB" id="A0AAN7GP99"/>
<keyword evidence="4" id="KW-1185">Reference proteome</keyword>
<comment type="caution">
    <text evidence="3">The sequence shown here is derived from an EMBL/GenBank/DDBJ whole genome shotgun (WGS) entry which is preliminary data.</text>
</comment>
<dbReference type="PROSITE" id="PS50011">
    <property type="entry name" value="PROTEIN_KINASE_DOM"/>
    <property type="match status" value="1"/>
</dbReference>
<dbReference type="GO" id="GO:0005524">
    <property type="term" value="F:ATP binding"/>
    <property type="evidence" value="ECO:0007669"/>
    <property type="project" value="InterPro"/>
</dbReference>
<accession>A0AAN7GP99</accession>
<name>A0AAN7GP99_9MYRT</name>
<dbReference type="InterPro" id="IPR001245">
    <property type="entry name" value="Ser-Thr/Tyr_kinase_cat_dom"/>
</dbReference>
<sequence>MNRIHLLLIIALPASIAALSVILALTFFSLCKRASGRTRDDVETSKRNSEGSRRGKEEIEENADGEAEDEDLITFQGGEGLTICDILEAPGEVIGKSMNGTLYRAELQRVNSVMLLRFLRPACTASDGSVNAVVQALGRVRHPNLVPILGFYAGPRGEKLLIHPFYRFGNLAEFIRDGGGETLNWSTVYNISICITKALDHLHMGLPRPIIHGNLKSKNVLLDRHQRPYISDFGLLSLLNGASGQHMLEASSAQGYKAPEFIKVRDANERSDVYSLGVIFLELLTGKEPVNENAAPDEEPYLPNYMREAVHELGISNLCLPNLLLQKKPDGDGSSIVTEECILKFFQLAMACCSSSPSLRPNTRRVLKKLENIVKG</sequence>
<gene>
    <name evidence="3" type="ORF">SAY87_011786</name>
</gene>
<dbReference type="EMBL" id="JAXIOK010000021">
    <property type="protein sequence ID" value="KAK4745474.1"/>
    <property type="molecule type" value="Genomic_DNA"/>
</dbReference>
<dbReference type="PANTHER" id="PTHR48008:SF13">
    <property type="entry name" value="PROTEIN KINASE SUPERFAMILY PROTEIN"/>
    <property type="match status" value="1"/>
</dbReference>
<feature type="compositionally biased region" description="Basic and acidic residues" evidence="1">
    <location>
        <begin position="39"/>
        <end position="57"/>
    </location>
</feature>
<reference evidence="3 4" key="1">
    <citation type="journal article" date="2023" name="Hortic Res">
        <title>Pangenome of water caltrop reveals structural variations and asymmetric subgenome divergence after allopolyploidization.</title>
        <authorList>
            <person name="Zhang X."/>
            <person name="Chen Y."/>
            <person name="Wang L."/>
            <person name="Yuan Y."/>
            <person name="Fang M."/>
            <person name="Shi L."/>
            <person name="Lu R."/>
            <person name="Comes H.P."/>
            <person name="Ma Y."/>
            <person name="Chen Y."/>
            <person name="Huang G."/>
            <person name="Zhou Y."/>
            <person name="Zheng Z."/>
            <person name="Qiu Y."/>
        </authorList>
    </citation>
    <scope>NUCLEOTIDE SEQUENCE [LARGE SCALE GENOMIC DNA]</scope>
    <source>
        <tissue evidence="3">Roots</tissue>
    </source>
</reference>
<feature type="domain" description="Protein kinase" evidence="2">
    <location>
        <begin position="88"/>
        <end position="374"/>
    </location>
</feature>
<proteinExistence type="predicted"/>
<evidence type="ECO:0000313" key="3">
    <source>
        <dbReference type="EMBL" id="KAK4745474.1"/>
    </source>
</evidence>
<dbReference type="SUPFAM" id="SSF56112">
    <property type="entry name" value="Protein kinase-like (PK-like)"/>
    <property type="match status" value="1"/>
</dbReference>
<feature type="compositionally biased region" description="Acidic residues" evidence="1">
    <location>
        <begin position="58"/>
        <end position="67"/>
    </location>
</feature>
<dbReference type="Proteomes" id="UP001345219">
    <property type="component" value="Chromosome 10"/>
</dbReference>
<dbReference type="Gene3D" id="3.30.200.20">
    <property type="entry name" value="Phosphorylase Kinase, domain 1"/>
    <property type="match status" value="1"/>
</dbReference>
<dbReference type="GO" id="GO:0004672">
    <property type="term" value="F:protein kinase activity"/>
    <property type="evidence" value="ECO:0007669"/>
    <property type="project" value="InterPro"/>
</dbReference>
<dbReference type="PANTHER" id="PTHR48008">
    <property type="entry name" value="LEUCINE-RICH REPEAT RECEPTOR-LIKE PROTEIN KINASE IMK3-RELATED"/>
    <property type="match status" value="1"/>
</dbReference>
<evidence type="ECO:0000313" key="4">
    <source>
        <dbReference type="Proteomes" id="UP001345219"/>
    </source>
</evidence>
<protein>
    <recommendedName>
        <fullName evidence="2">Protein kinase domain-containing protein</fullName>
    </recommendedName>
</protein>
<dbReference type="Gene3D" id="1.10.510.10">
    <property type="entry name" value="Transferase(Phosphotransferase) domain 1"/>
    <property type="match status" value="1"/>
</dbReference>
<evidence type="ECO:0000259" key="2">
    <source>
        <dbReference type="PROSITE" id="PS50011"/>
    </source>
</evidence>
<dbReference type="InterPro" id="IPR052451">
    <property type="entry name" value="Ser/Thr_kinase-like"/>
</dbReference>
<dbReference type="InterPro" id="IPR011009">
    <property type="entry name" value="Kinase-like_dom_sf"/>
</dbReference>
<organism evidence="3 4">
    <name type="scientific">Trapa incisa</name>
    <dbReference type="NCBI Taxonomy" id="236973"/>
    <lineage>
        <taxon>Eukaryota</taxon>
        <taxon>Viridiplantae</taxon>
        <taxon>Streptophyta</taxon>
        <taxon>Embryophyta</taxon>
        <taxon>Tracheophyta</taxon>
        <taxon>Spermatophyta</taxon>
        <taxon>Magnoliopsida</taxon>
        <taxon>eudicotyledons</taxon>
        <taxon>Gunneridae</taxon>
        <taxon>Pentapetalae</taxon>
        <taxon>rosids</taxon>
        <taxon>malvids</taxon>
        <taxon>Myrtales</taxon>
        <taxon>Lythraceae</taxon>
        <taxon>Trapa</taxon>
    </lineage>
</organism>